<keyword evidence="2 4" id="KW-0378">Hydrolase</keyword>
<evidence type="ECO:0000313" key="4">
    <source>
        <dbReference type="EMBL" id="TMR08889.1"/>
    </source>
</evidence>
<dbReference type="GO" id="GO:0046872">
    <property type="term" value="F:metal ion binding"/>
    <property type="evidence" value="ECO:0007669"/>
    <property type="project" value="UniProtKB-KW"/>
</dbReference>
<dbReference type="EMBL" id="VCKY01000264">
    <property type="protein sequence ID" value="TMR08889.1"/>
    <property type="molecule type" value="Genomic_DNA"/>
</dbReference>
<accession>A0A5S4EZ71</accession>
<dbReference type="GO" id="GO:0016791">
    <property type="term" value="F:phosphatase activity"/>
    <property type="evidence" value="ECO:0007669"/>
    <property type="project" value="TreeGrafter"/>
</dbReference>
<keyword evidence="5" id="KW-1185">Reference proteome</keyword>
<keyword evidence="3" id="KW-0460">Magnesium</keyword>
<dbReference type="Pfam" id="PF00702">
    <property type="entry name" value="Hydrolase"/>
    <property type="match status" value="1"/>
</dbReference>
<name>A0A5S4EZ71_9ACTN</name>
<evidence type="ECO:0000256" key="3">
    <source>
        <dbReference type="ARBA" id="ARBA00022842"/>
    </source>
</evidence>
<sequence>MRYAAIAVDYGGTITCPDAPVDPELRQRRVDPRAATALHILHSCGHRLVLVSNNRPDQDRGRALQLAGLQDVFATLVLSQELGVGKPHPAFYRAALDACDVPAEQVLWVGNNVVNDVLGPLAHNVGAAVLIGRPPKGAVLPERVTALDHVAGLPRLLAVSH</sequence>
<evidence type="ECO:0000256" key="2">
    <source>
        <dbReference type="ARBA" id="ARBA00022801"/>
    </source>
</evidence>
<dbReference type="PANTHER" id="PTHR46470:SF2">
    <property type="entry name" value="GLYCERALDEHYDE 3-PHOSPHATE PHOSPHATASE"/>
    <property type="match status" value="1"/>
</dbReference>
<gene>
    <name evidence="4" type="ORF">ETD86_45795</name>
</gene>
<dbReference type="Gene3D" id="3.40.50.1000">
    <property type="entry name" value="HAD superfamily/HAD-like"/>
    <property type="match status" value="1"/>
</dbReference>
<organism evidence="4 5">
    <name type="scientific">Nonomuraea turkmeniaca</name>
    <dbReference type="NCBI Taxonomy" id="103838"/>
    <lineage>
        <taxon>Bacteria</taxon>
        <taxon>Bacillati</taxon>
        <taxon>Actinomycetota</taxon>
        <taxon>Actinomycetes</taxon>
        <taxon>Streptosporangiales</taxon>
        <taxon>Streptosporangiaceae</taxon>
        <taxon>Nonomuraea</taxon>
    </lineage>
</organism>
<protein>
    <submittedName>
        <fullName evidence="4">HAD family hydrolase</fullName>
    </submittedName>
</protein>
<dbReference type="PANTHER" id="PTHR46470">
    <property type="entry name" value="N-ACYLNEURAMINATE-9-PHOSPHATASE"/>
    <property type="match status" value="1"/>
</dbReference>
<dbReference type="InterPro" id="IPR023214">
    <property type="entry name" value="HAD_sf"/>
</dbReference>
<dbReference type="Proteomes" id="UP000309128">
    <property type="component" value="Unassembled WGS sequence"/>
</dbReference>
<evidence type="ECO:0000256" key="1">
    <source>
        <dbReference type="ARBA" id="ARBA00022723"/>
    </source>
</evidence>
<proteinExistence type="predicted"/>
<dbReference type="AlphaFoldDB" id="A0A5S4EZ71"/>
<dbReference type="SUPFAM" id="SSF56784">
    <property type="entry name" value="HAD-like"/>
    <property type="match status" value="1"/>
</dbReference>
<dbReference type="InterPro" id="IPR051400">
    <property type="entry name" value="HAD-like_hydrolase"/>
</dbReference>
<dbReference type="RefSeq" id="WP_138672899.1">
    <property type="nucleotide sequence ID" value="NZ_VCKY01000264.1"/>
</dbReference>
<keyword evidence="1" id="KW-0479">Metal-binding</keyword>
<reference evidence="4 5" key="1">
    <citation type="submission" date="2019-05" db="EMBL/GenBank/DDBJ databases">
        <title>Draft genome sequence of Nonomuraea turkmeniaca DSM 43926.</title>
        <authorList>
            <person name="Saricaoglu S."/>
            <person name="Isik K."/>
        </authorList>
    </citation>
    <scope>NUCLEOTIDE SEQUENCE [LARGE SCALE GENOMIC DNA]</scope>
    <source>
        <strain evidence="4 5">DSM 43926</strain>
    </source>
</reference>
<dbReference type="InterPro" id="IPR036412">
    <property type="entry name" value="HAD-like_sf"/>
</dbReference>
<dbReference type="OrthoDB" id="3474760at2"/>
<evidence type="ECO:0000313" key="5">
    <source>
        <dbReference type="Proteomes" id="UP000309128"/>
    </source>
</evidence>
<comment type="caution">
    <text evidence="4">The sequence shown here is derived from an EMBL/GenBank/DDBJ whole genome shotgun (WGS) entry which is preliminary data.</text>
</comment>